<proteinExistence type="predicted"/>
<dbReference type="EMBL" id="PHFL01000071">
    <property type="protein sequence ID" value="RFM22989.1"/>
    <property type="molecule type" value="Genomic_DNA"/>
</dbReference>
<evidence type="ECO:0000313" key="1">
    <source>
        <dbReference type="EMBL" id="RFM22989.1"/>
    </source>
</evidence>
<name>A0A395LWF1_9BACT</name>
<comment type="caution">
    <text evidence="1">The sequence shown here is derived from an EMBL/GenBank/DDBJ whole genome shotgun (WGS) entry which is preliminary data.</text>
</comment>
<organism evidence="1 2">
    <name type="scientific">Candidatus Thermochlorobacter aerophilus</name>
    <dbReference type="NCBI Taxonomy" id="1868324"/>
    <lineage>
        <taxon>Bacteria</taxon>
        <taxon>Pseudomonadati</taxon>
        <taxon>Chlorobiota</taxon>
        <taxon>Chlorobiia</taxon>
        <taxon>Chlorobiales</taxon>
        <taxon>Candidatus Thermochlorobacteriaceae</taxon>
        <taxon>Candidatus Thermochlorobacter</taxon>
    </lineage>
</organism>
<protein>
    <submittedName>
        <fullName evidence="1">Uncharacterized protein</fullName>
    </submittedName>
</protein>
<accession>A0A395LWF1</accession>
<dbReference type="AlphaFoldDB" id="A0A395LWF1"/>
<dbReference type="Proteomes" id="UP000266389">
    <property type="component" value="Unassembled WGS sequence"/>
</dbReference>
<gene>
    <name evidence="1" type="ORF">D0433_13185</name>
</gene>
<evidence type="ECO:0000313" key="2">
    <source>
        <dbReference type="Proteomes" id="UP000266389"/>
    </source>
</evidence>
<reference evidence="1 2" key="1">
    <citation type="journal article" date="2011" name="ISME J.">
        <title>Community ecology of hot spring cyanobacterial mats: predominant populations and their functional potential.</title>
        <authorList>
            <person name="Klatt C.G."/>
            <person name="Wood J.M."/>
            <person name="Rusch D.B."/>
            <person name="Bateson M.M."/>
            <person name="Hamamura N."/>
            <person name="Heidelberg J.F."/>
            <person name="Grossman A.R."/>
            <person name="Bhaya D."/>
            <person name="Cohan F.M."/>
            <person name="Kuhl M."/>
            <person name="Bryant D.A."/>
            <person name="Ward D.M."/>
        </authorList>
    </citation>
    <scope>NUCLEOTIDE SEQUENCE [LARGE SCALE GENOMIC DNA]</scope>
    <source>
        <strain evidence="1">OS</strain>
    </source>
</reference>
<sequence>MAFSPSSIGYPKPIDRWAFAGSACFRKLSLQNTKDCKGKNLFAIFKIFSDKLFSAKLNFSRELPMKKAPFSATPL</sequence>